<proteinExistence type="predicted"/>
<evidence type="ECO:0000313" key="4">
    <source>
        <dbReference type="Proteomes" id="UP001443914"/>
    </source>
</evidence>
<organism evidence="3 4">
    <name type="scientific">Saponaria officinalis</name>
    <name type="common">Common soapwort</name>
    <name type="synonym">Lychnis saponaria</name>
    <dbReference type="NCBI Taxonomy" id="3572"/>
    <lineage>
        <taxon>Eukaryota</taxon>
        <taxon>Viridiplantae</taxon>
        <taxon>Streptophyta</taxon>
        <taxon>Embryophyta</taxon>
        <taxon>Tracheophyta</taxon>
        <taxon>Spermatophyta</taxon>
        <taxon>Magnoliopsida</taxon>
        <taxon>eudicotyledons</taxon>
        <taxon>Gunneridae</taxon>
        <taxon>Pentapetalae</taxon>
        <taxon>Caryophyllales</taxon>
        <taxon>Caryophyllaceae</taxon>
        <taxon>Caryophylleae</taxon>
        <taxon>Saponaria</taxon>
    </lineage>
</organism>
<feature type="coiled-coil region" evidence="1">
    <location>
        <begin position="68"/>
        <end position="143"/>
    </location>
</feature>
<dbReference type="Proteomes" id="UP001443914">
    <property type="component" value="Unassembled WGS sequence"/>
</dbReference>
<keyword evidence="4" id="KW-1185">Reference proteome</keyword>
<evidence type="ECO:0008006" key="5">
    <source>
        <dbReference type="Google" id="ProtNLM"/>
    </source>
</evidence>
<name>A0AAW1KFA6_SAPOF</name>
<gene>
    <name evidence="3" type="ORF">RND81_06G251700</name>
</gene>
<protein>
    <recommendedName>
        <fullName evidence="5">Homer protein</fullName>
    </recommendedName>
</protein>
<keyword evidence="2" id="KW-1133">Transmembrane helix</keyword>
<sequence length="296" mass="32490">MRLRLQLQPQCSVIQAALLKPSPSLSTSVRWMSPRSAVLPVRCTQQDAGGGGGLKSAISNIVDKGVEELLAKEENKELLDNLNKASERVELAREELANIERQQNEAIQMKEYITLLQNRASQIEECQMEVLEARKMLEEAEQALSMSSDANIDGLREEERWESVKAASISALVGTLAAAPIYLTNLDVTPQLLLHLGITFASCALFGVTFRYAVRRDLDNIQLKTGTAAAFAFVKGLATLSGTSPLELTSASLFSHALDATFFVSQDLLIFVFAAVALDFCFKNRIVSPFPIKIQE</sequence>
<feature type="transmembrane region" description="Helical" evidence="2">
    <location>
        <begin position="192"/>
        <end position="214"/>
    </location>
</feature>
<feature type="transmembrane region" description="Helical" evidence="2">
    <location>
        <begin position="226"/>
        <end position="243"/>
    </location>
</feature>
<dbReference type="AlphaFoldDB" id="A0AAW1KFA6"/>
<feature type="transmembrane region" description="Helical" evidence="2">
    <location>
        <begin position="263"/>
        <end position="282"/>
    </location>
</feature>
<comment type="caution">
    <text evidence="3">The sequence shown here is derived from an EMBL/GenBank/DDBJ whole genome shotgun (WGS) entry which is preliminary data.</text>
</comment>
<dbReference type="EMBL" id="JBDFQZ010000006">
    <property type="protein sequence ID" value="KAK9716702.1"/>
    <property type="molecule type" value="Genomic_DNA"/>
</dbReference>
<evidence type="ECO:0000256" key="1">
    <source>
        <dbReference type="SAM" id="Coils"/>
    </source>
</evidence>
<evidence type="ECO:0000313" key="3">
    <source>
        <dbReference type="EMBL" id="KAK9716702.1"/>
    </source>
</evidence>
<keyword evidence="2" id="KW-0472">Membrane</keyword>
<dbReference type="PANTHER" id="PTHR36383:SF1">
    <property type="entry name" value="PROTEIN, PUTATIVE-RELATED"/>
    <property type="match status" value="1"/>
</dbReference>
<accession>A0AAW1KFA6</accession>
<keyword evidence="2" id="KW-0812">Transmembrane</keyword>
<keyword evidence="1" id="KW-0175">Coiled coil</keyword>
<dbReference type="PANTHER" id="PTHR36383">
    <property type="entry name" value="OS09G0529350 PROTEIN"/>
    <property type="match status" value="1"/>
</dbReference>
<reference evidence="3" key="1">
    <citation type="submission" date="2024-03" db="EMBL/GenBank/DDBJ databases">
        <title>WGS assembly of Saponaria officinalis var. Norfolk2.</title>
        <authorList>
            <person name="Jenkins J."/>
            <person name="Shu S."/>
            <person name="Grimwood J."/>
            <person name="Barry K."/>
            <person name="Goodstein D."/>
            <person name="Schmutz J."/>
            <person name="Leebens-Mack J."/>
            <person name="Osbourn A."/>
        </authorList>
    </citation>
    <scope>NUCLEOTIDE SEQUENCE [LARGE SCALE GENOMIC DNA]</scope>
    <source>
        <strain evidence="3">JIC</strain>
    </source>
</reference>
<evidence type="ECO:0000256" key="2">
    <source>
        <dbReference type="SAM" id="Phobius"/>
    </source>
</evidence>